<gene>
    <name evidence="1" type="ORF">SCARUB_00147</name>
</gene>
<dbReference type="EMBL" id="MAYW01000002">
    <property type="protein sequence ID" value="ODS34711.1"/>
    <property type="molecule type" value="Genomic_DNA"/>
</dbReference>
<evidence type="ECO:0000313" key="1">
    <source>
        <dbReference type="EMBL" id="ODS34711.1"/>
    </source>
</evidence>
<evidence type="ECO:0000313" key="2">
    <source>
        <dbReference type="Proteomes" id="UP000094056"/>
    </source>
</evidence>
<comment type="caution">
    <text evidence="1">The sequence shown here is derived from an EMBL/GenBank/DDBJ whole genome shotgun (WGS) entry which is preliminary data.</text>
</comment>
<organism evidence="1 2">
    <name type="scientific">Candidatus Scalindua rubra</name>
    <dbReference type="NCBI Taxonomy" id="1872076"/>
    <lineage>
        <taxon>Bacteria</taxon>
        <taxon>Pseudomonadati</taxon>
        <taxon>Planctomycetota</taxon>
        <taxon>Candidatus Brocadiia</taxon>
        <taxon>Candidatus Brocadiales</taxon>
        <taxon>Candidatus Scalinduaceae</taxon>
        <taxon>Candidatus Scalindua</taxon>
    </lineage>
</organism>
<dbReference type="AlphaFoldDB" id="A0A1E3XGF8"/>
<dbReference type="Proteomes" id="UP000094056">
    <property type="component" value="Unassembled WGS sequence"/>
</dbReference>
<reference evidence="1 2" key="1">
    <citation type="submission" date="2016-07" db="EMBL/GenBank/DDBJ databases">
        <title>Draft genome of Scalindua rubra, obtained from a brine-seawater interface in the Red Sea, sheds light on salt adaptation in anammox bacteria.</title>
        <authorList>
            <person name="Speth D.R."/>
            <person name="Lagkouvardos I."/>
            <person name="Wang Y."/>
            <person name="Qian P.-Y."/>
            <person name="Dutilh B.E."/>
            <person name="Jetten M.S."/>
        </authorList>
    </citation>
    <scope>NUCLEOTIDE SEQUENCE [LARGE SCALE GENOMIC DNA]</scope>
    <source>
        <strain evidence="1">BSI-1</strain>
    </source>
</reference>
<name>A0A1E3XGF8_9BACT</name>
<proteinExistence type="predicted"/>
<accession>A0A1E3XGF8</accession>
<sequence length="378" mass="44546">MRVFVEDNRIKIRREGIFLCLDGSKTGVPPVSNLCKRLHSFIKSQCRSFDIDFKLVLLSWDKELDKIPDEDFLSSKNISKRGRFITPLVEDIFYKLREKKYDLIILSAGKIYDWEDWQDEINTIFNRVHFLNPDDLEQKAPIQLENELIESIFDFKIDKIIISFKDSLCYDFPNGFNLNIEEGKLILTKDFDSRLVNIDLKPCGLKDELQFIVEACNLKTGGYIKNTQPEVISINNRFENKEEQIFLDSIKVYNEKIFEHYCLICQNNHKFTKAFICNRQKSPTRLFATECLIFEEIEAGRKTDSRYVVFRQSEGKLHWQVFGKPVLCLKGKEFIVTPDDGRISYARISDRLEVFELHEIHKGLFYHPDEGIYILTFR</sequence>
<protein>
    <submittedName>
        <fullName evidence="1">Uncharacterized protein</fullName>
    </submittedName>
</protein>